<sequence>MIKKIPYILVMIFVFPPFTFSETFCNISPNLKLSIKNYLRFSGNSIGNNLDLDNKKSEGVTYVGYTYDTEFNIIYFYNKDGLERDWTWIINICYFKEDVIIEVE</sequence>
<organism evidence="1 2">
    <name type="scientific">Candidatus Jettenia ecosi</name>
    <dbReference type="NCBI Taxonomy" id="2494326"/>
    <lineage>
        <taxon>Bacteria</taxon>
        <taxon>Pseudomonadati</taxon>
        <taxon>Planctomycetota</taxon>
        <taxon>Candidatus Brocadiia</taxon>
        <taxon>Candidatus Brocadiales</taxon>
        <taxon>Candidatus Brocadiaceae</taxon>
        <taxon>Candidatus Jettenia</taxon>
    </lineage>
</organism>
<accession>A0A533Q931</accession>
<gene>
    <name evidence="1" type="ORF">JETT_2535</name>
</gene>
<evidence type="ECO:0000313" key="2">
    <source>
        <dbReference type="Proteomes" id="UP000319783"/>
    </source>
</evidence>
<dbReference type="Proteomes" id="UP000319783">
    <property type="component" value="Unassembled WGS sequence"/>
</dbReference>
<proteinExistence type="predicted"/>
<dbReference type="AlphaFoldDB" id="A0A533Q931"/>
<reference evidence="1 2" key="1">
    <citation type="submission" date="2019-04" db="EMBL/GenBank/DDBJ databases">
        <title>Genome of a novel bacterium Candidatus Jettenia ecosi reconstructed from metagenome of an anammox bioreactor.</title>
        <authorList>
            <person name="Mardanov A.V."/>
            <person name="Beletsky A.V."/>
            <person name="Ravin N.V."/>
            <person name="Botchkova E.A."/>
            <person name="Litti Y.V."/>
            <person name="Nozhevnikova A.N."/>
        </authorList>
    </citation>
    <scope>NUCLEOTIDE SEQUENCE [LARGE SCALE GENOMIC DNA]</scope>
    <source>
        <strain evidence="1">J2</strain>
    </source>
</reference>
<evidence type="ECO:0000313" key="1">
    <source>
        <dbReference type="EMBL" id="TLD41197.1"/>
    </source>
</evidence>
<name>A0A533Q931_9BACT</name>
<comment type="caution">
    <text evidence="1">The sequence shown here is derived from an EMBL/GenBank/DDBJ whole genome shotgun (WGS) entry which is preliminary data.</text>
</comment>
<dbReference type="EMBL" id="SULG01000058">
    <property type="protein sequence ID" value="TLD41197.1"/>
    <property type="molecule type" value="Genomic_DNA"/>
</dbReference>
<protein>
    <submittedName>
        <fullName evidence="1">Uncharacterized protein</fullName>
    </submittedName>
</protein>